<dbReference type="AlphaFoldDB" id="A0A0C2TJJ6"/>
<dbReference type="InParanoid" id="A0A0C2TJJ6"/>
<dbReference type="EMBL" id="KN818233">
    <property type="protein sequence ID" value="KIL67174.1"/>
    <property type="molecule type" value="Genomic_DNA"/>
</dbReference>
<evidence type="ECO:0000256" key="1">
    <source>
        <dbReference type="SAM" id="MobiDB-lite"/>
    </source>
</evidence>
<reference evidence="2 3" key="1">
    <citation type="submission" date="2014-04" db="EMBL/GenBank/DDBJ databases">
        <title>Evolutionary Origins and Diversification of the Mycorrhizal Mutualists.</title>
        <authorList>
            <consortium name="DOE Joint Genome Institute"/>
            <consortium name="Mycorrhizal Genomics Consortium"/>
            <person name="Kohler A."/>
            <person name="Kuo A."/>
            <person name="Nagy L.G."/>
            <person name="Floudas D."/>
            <person name="Copeland A."/>
            <person name="Barry K.W."/>
            <person name="Cichocki N."/>
            <person name="Veneault-Fourrey C."/>
            <person name="LaButti K."/>
            <person name="Lindquist E.A."/>
            <person name="Lipzen A."/>
            <person name="Lundell T."/>
            <person name="Morin E."/>
            <person name="Murat C."/>
            <person name="Riley R."/>
            <person name="Ohm R."/>
            <person name="Sun H."/>
            <person name="Tunlid A."/>
            <person name="Henrissat B."/>
            <person name="Grigoriev I.V."/>
            <person name="Hibbett D.S."/>
            <person name="Martin F."/>
        </authorList>
    </citation>
    <scope>NUCLEOTIDE SEQUENCE [LARGE SCALE GENOMIC DNA]</scope>
    <source>
        <strain evidence="2 3">Koide BX008</strain>
    </source>
</reference>
<dbReference type="Proteomes" id="UP000054549">
    <property type="component" value="Unassembled WGS sequence"/>
</dbReference>
<dbReference type="HOGENOM" id="CLU_2867174_0_0_1"/>
<organism evidence="2 3">
    <name type="scientific">Amanita muscaria (strain Koide BX008)</name>
    <dbReference type="NCBI Taxonomy" id="946122"/>
    <lineage>
        <taxon>Eukaryota</taxon>
        <taxon>Fungi</taxon>
        <taxon>Dikarya</taxon>
        <taxon>Basidiomycota</taxon>
        <taxon>Agaricomycotina</taxon>
        <taxon>Agaricomycetes</taxon>
        <taxon>Agaricomycetidae</taxon>
        <taxon>Agaricales</taxon>
        <taxon>Pluteineae</taxon>
        <taxon>Amanitaceae</taxon>
        <taxon>Amanita</taxon>
    </lineage>
</organism>
<evidence type="ECO:0000313" key="2">
    <source>
        <dbReference type="EMBL" id="KIL67174.1"/>
    </source>
</evidence>
<protein>
    <submittedName>
        <fullName evidence="2">Uncharacterized protein</fullName>
    </submittedName>
</protein>
<accession>A0A0C2TJJ6</accession>
<gene>
    <name evidence="2" type="ORF">M378DRAFT_160172</name>
</gene>
<sequence length="64" mass="7209">MVVLGTRHTRRHPINAFLATSSRNADADAQGYYQGLSEKRRLQQKNHTRSLSATETVSDDSHAR</sequence>
<keyword evidence="3" id="KW-1185">Reference proteome</keyword>
<feature type="region of interest" description="Disordered" evidence="1">
    <location>
        <begin position="39"/>
        <end position="64"/>
    </location>
</feature>
<name>A0A0C2TJJ6_AMAMK</name>
<evidence type="ECO:0000313" key="3">
    <source>
        <dbReference type="Proteomes" id="UP000054549"/>
    </source>
</evidence>
<proteinExistence type="predicted"/>